<gene>
    <name evidence="2" type="ORF">D0C36_16650</name>
</gene>
<evidence type="ECO:0000313" key="2">
    <source>
        <dbReference type="EMBL" id="RFZ90598.1"/>
    </source>
</evidence>
<keyword evidence="1" id="KW-0732">Signal</keyword>
<evidence type="ECO:0000256" key="1">
    <source>
        <dbReference type="SAM" id="SignalP"/>
    </source>
</evidence>
<dbReference type="PROSITE" id="PS51257">
    <property type="entry name" value="PROKAR_LIPOPROTEIN"/>
    <property type="match status" value="1"/>
</dbReference>
<comment type="caution">
    <text evidence="2">The sequence shown here is derived from an EMBL/GenBank/DDBJ whole genome shotgun (WGS) entry which is preliminary data.</text>
</comment>
<protein>
    <recommendedName>
        <fullName evidence="4">Lipoprotein</fullName>
    </recommendedName>
</protein>
<reference evidence="2 3" key="1">
    <citation type="submission" date="2018-08" db="EMBL/GenBank/DDBJ databases">
        <title>Mucilaginibacter sp. MYSH2.</title>
        <authorList>
            <person name="Seo T."/>
        </authorList>
    </citation>
    <scope>NUCLEOTIDE SEQUENCE [LARGE SCALE GENOMIC DNA]</scope>
    <source>
        <strain evidence="2 3">MYSH2</strain>
    </source>
</reference>
<sequence>MRPGYTLMLILFVLILAACSKHQPQVYTSNCFTDVMYKKVSYKNFMDSLRFYDGKFVEVGGTYKQGKQLSALVNDSTFTEHDPKHAIWINFSPDCPLYAPKTHTGFFEMHNGEYQNFNNTQMVIRGRLQVHKPDAKNPYPAILNDIIYLKLQ</sequence>
<dbReference type="AlphaFoldDB" id="A0A372NP01"/>
<evidence type="ECO:0000313" key="3">
    <source>
        <dbReference type="Proteomes" id="UP000264217"/>
    </source>
</evidence>
<proteinExistence type="predicted"/>
<keyword evidence="3" id="KW-1185">Reference proteome</keyword>
<dbReference type="Proteomes" id="UP000264217">
    <property type="component" value="Unassembled WGS sequence"/>
</dbReference>
<feature type="signal peptide" evidence="1">
    <location>
        <begin position="1"/>
        <end position="18"/>
    </location>
</feature>
<evidence type="ECO:0008006" key="4">
    <source>
        <dbReference type="Google" id="ProtNLM"/>
    </source>
</evidence>
<dbReference type="OrthoDB" id="678908at2"/>
<name>A0A372NP01_9SPHI</name>
<dbReference type="EMBL" id="QWDC01000003">
    <property type="protein sequence ID" value="RFZ90598.1"/>
    <property type="molecule type" value="Genomic_DNA"/>
</dbReference>
<feature type="chain" id="PRO_5016664502" description="Lipoprotein" evidence="1">
    <location>
        <begin position="19"/>
        <end position="152"/>
    </location>
</feature>
<accession>A0A372NP01</accession>
<organism evidence="2 3">
    <name type="scientific">Mucilaginibacter conchicola</name>
    <dbReference type="NCBI Taxonomy" id="2303333"/>
    <lineage>
        <taxon>Bacteria</taxon>
        <taxon>Pseudomonadati</taxon>
        <taxon>Bacteroidota</taxon>
        <taxon>Sphingobacteriia</taxon>
        <taxon>Sphingobacteriales</taxon>
        <taxon>Sphingobacteriaceae</taxon>
        <taxon>Mucilaginibacter</taxon>
    </lineage>
</organism>
<dbReference type="RefSeq" id="WP_117392802.1">
    <property type="nucleotide sequence ID" value="NZ_QWDC01000003.1"/>
</dbReference>